<feature type="signal peptide" evidence="1">
    <location>
        <begin position="1"/>
        <end position="16"/>
    </location>
</feature>
<reference evidence="2 3" key="1">
    <citation type="submission" date="2020-08" db="EMBL/GenBank/DDBJ databases">
        <title>Sequencing the genomes of 1000 actinobacteria strains.</title>
        <authorList>
            <person name="Klenk H.-P."/>
        </authorList>
    </citation>
    <scope>NUCLEOTIDE SEQUENCE [LARGE SCALE GENOMIC DNA]</scope>
    <source>
        <strain evidence="2 3">DSM 45084</strain>
    </source>
</reference>
<sequence length="69" mass="7272">MGALLLLLLSTGTASASYGLVGPFPSREACREALLGYLEAGWSAGGCGYVDEPGTHRDGYYFRTYAPPP</sequence>
<name>A0A7W7T532_9PSEU</name>
<feature type="chain" id="PRO_5031154630" evidence="1">
    <location>
        <begin position="17"/>
        <end position="69"/>
    </location>
</feature>
<gene>
    <name evidence="2" type="ORF">F4559_004056</name>
</gene>
<protein>
    <submittedName>
        <fullName evidence="2">Uncharacterized protein</fullName>
    </submittedName>
</protein>
<keyword evidence="3" id="KW-1185">Reference proteome</keyword>
<dbReference type="Proteomes" id="UP000542674">
    <property type="component" value="Unassembled WGS sequence"/>
</dbReference>
<evidence type="ECO:0000256" key="1">
    <source>
        <dbReference type="SAM" id="SignalP"/>
    </source>
</evidence>
<evidence type="ECO:0000313" key="2">
    <source>
        <dbReference type="EMBL" id="MBB4966697.1"/>
    </source>
</evidence>
<organism evidence="2 3">
    <name type="scientific">Saccharothrix violaceirubra</name>
    <dbReference type="NCBI Taxonomy" id="413306"/>
    <lineage>
        <taxon>Bacteria</taxon>
        <taxon>Bacillati</taxon>
        <taxon>Actinomycetota</taxon>
        <taxon>Actinomycetes</taxon>
        <taxon>Pseudonocardiales</taxon>
        <taxon>Pseudonocardiaceae</taxon>
        <taxon>Saccharothrix</taxon>
    </lineage>
</organism>
<evidence type="ECO:0000313" key="3">
    <source>
        <dbReference type="Proteomes" id="UP000542674"/>
    </source>
</evidence>
<accession>A0A7W7T532</accession>
<dbReference type="EMBL" id="JACHJS010000001">
    <property type="protein sequence ID" value="MBB4966697.1"/>
    <property type="molecule type" value="Genomic_DNA"/>
</dbReference>
<dbReference type="AlphaFoldDB" id="A0A7W7T532"/>
<keyword evidence="1" id="KW-0732">Signal</keyword>
<dbReference type="RefSeq" id="WP_184670883.1">
    <property type="nucleotide sequence ID" value="NZ_BAABAI010000022.1"/>
</dbReference>
<comment type="caution">
    <text evidence="2">The sequence shown here is derived from an EMBL/GenBank/DDBJ whole genome shotgun (WGS) entry which is preliminary data.</text>
</comment>
<proteinExistence type="predicted"/>